<reference evidence="2" key="1">
    <citation type="submission" date="2022-11" db="UniProtKB">
        <authorList>
            <consortium name="WormBaseParasite"/>
        </authorList>
    </citation>
    <scope>IDENTIFICATION</scope>
</reference>
<dbReference type="WBParaSite" id="jg17902">
    <property type="protein sequence ID" value="jg17902"/>
    <property type="gene ID" value="jg17902"/>
</dbReference>
<organism evidence="1 2">
    <name type="scientific">Ditylenchus dipsaci</name>
    <dbReference type="NCBI Taxonomy" id="166011"/>
    <lineage>
        <taxon>Eukaryota</taxon>
        <taxon>Metazoa</taxon>
        <taxon>Ecdysozoa</taxon>
        <taxon>Nematoda</taxon>
        <taxon>Chromadorea</taxon>
        <taxon>Rhabditida</taxon>
        <taxon>Tylenchina</taxon>
        <taxon>Tylenchomorpha</taxon>
        <taxon>Sphaerularioidea</taxon>
        <taxon>Anguinidae</taxon>
        <taxon>Anguininae</taxon>
        <taxon>Ditylenchus</taxon>
    </lineage>
</organism>
<evidence type="ECO:0000313" key="2">
    <source>
        <dbReference type="WBParaSite" id="jg17902"/>
    </source>
</evidence>
<keyword evidence="1" id="KW-1185">Reference proteome</keyword>
<sequence>MQLQLNCSVIQPESDDEDGNLSVAKYSHGLTPDLKMQNLSIVQQQQFNEQMTPLSATSSNIMTQFEPINLHGMKMHQPETSYKIATLILLGKKKPLLFHRDSLRRRKKQKGGKKRRTINRILRQLQHKEEMPNYCKRLLKFIQEAFPKDNIRRRAASLRSIDSRISTRAIKLLGIKPYKELAPTLVSQLKQCLFARGTLLLR</sequence>
<name>A0A915DCY1_9BILA</name>
<protein>
    <submittedName>
        <fullName evidence="2">Uncharacterized protein</fullName>
    </submittedName>
</protein>
<evidence type="ECO:0000313" key="1">
    <source>
        <dbReference type="Proteomes" id="UP000887574"/>
    </source>
</evidence>
<dbReference type="Proteomes" id="UP000887574">
    <property type="component" value="Unplaced"/>
</dbReference>
<proteinExistence type="predicted"/>
<accession>A0A915DCY1</accession>
<dbReference type="AlphaFoldDB" id="A0A915DCY1"/>